<gene>
    <name evidence="1" type="ORF">XENOCAPTIV_026593</name>
</gene>
<feature type="non-terminal residue" evidence="1">
    <location>
        <position position="1"/>
    </location>
</feature>
<protein>
    <recommendedName>
        <fullName evidence="3">Nuclear autoantigenic sperm protein</fullName>
    </recommendedName>
</protein>
<proteinExistence type="predicted"/>
<comment type="caution">
    <text evidence="1">The sequence shown here is derived from an EMBL/GenBank/DDBJ whole genome shotgun (WGS) entry which is preliminary data.</text>
</comment>
<name>A0ABV0RAF6_9TELE</name>
<sequence length="87" mass="9788">AELAEHGFRFCMESLEAKLEKHKELPEDEKTGEAGRLEDSVRFYQEALGLARQAGDQAAVKQIQEGLKEVKKKRSQESNDPTEEAAQ</sequence>
<reference evidence="1 2" key="1">
    <citation type="submission" date="2021-06" db="EMBL/GenBank/DDBJ databases">
        <authorList>
            <person name="Palmer J.M."/>
        </authorList>
    </citation>
    <scope>NUCLEOTIDE SEQUENCE [LARGE SCALE GENOMIC DNA]</scope>
    <source>
        <strain evidence="1 2">XC_2019</strain>
        <tissue evidence="1">Muscle</tissue>
    </source>
</reference>
<evidence type="ECO:0000313" key="2">
    <source>
        <dbReference type="Proteomes" id="UP001434883"/>
    </source>
</evidence>
<accession>A0ABV0RAF6</accession>
<dbReference type="EMBL" id="JAHRIN010040269">
    <property type="protein sequence ID" value="MEQ2205143.1"/>
    <property type="molecule type" value="Genomic_DNA"/>
</dbReference>
<evidence type="ECO:0000313" key="1">
    <source>
        <dbReference type="EMBL" id="MEQ2205143.1"/>
    </source>
</evidence>
<evidence type="ECO:0008006" key="3">
    <source>
        <dbReference type="Google" id="ProtNLM"/>
    </source>
</evidence>
<dbReference type="Proteomes" id="UP001434883">
    <property type="component" value="Unassembled WGS sequence"/>
</dbReference>
<organism evidence="1 2">
    <name type="scientific">Xenoophorus captivus</name>
    <dbReference type="NCBI Taxonomy" id="1517983"/>
    <lineage>
        <taxon>Eukaryota</taxon>
        <taxon>Metazoa</taxon>
        <taxon>Chordata</taxon>
        <taxon>Craniata</taxon>
        <taxon>Vertebrata</taxon>
        <taxon>Euteleostomi</taxon>
        <taxon>Actinopterygii</taxon>
        <taxon>Neopterygii</taxon>
        <taxon>Teleostei</taxon>
        <taxon>Neoteleostei</taxon>
        <taxon>Acanthomorphata</taxon>
        <taxon>Ovalentaria</taxon>
        <taxon>Atherinomorphae</taxon>
        <taxon>Cyprinodontiformes</taxon>
        <taxon>Goodeidae</taxon>
        <taxon>Xenoophorus</taxon>
    </lineage>
</organism>
<keyword evidence="2" id="KW-1185">Reference proteome</keyword>